<keyword evidence="2" id="KW-1185">Reference proteome</keyword>
<dbReference type="AlphaFoldDB" id="A0A1V4K047"/>
<proteinExistence type="predicted"/>
<reference evidence="1 2" key="1">
    <citation type="submission" date="2016-02" db="EMBL/GenBank/DDBJ databases">
        <title>Band-tailed pigeon sequencing and assembly.</title>
        <authorList>
            <person name="Soares A.E."/>
            <person name="Novak B.J."/>
            <person name="Rice E.S."/>
            <person name="O'Connell B."/>
            <person name="Chang D."/>
            <person name="Weber S."/>
            <person name="Shapiro B."/>
        </authorList>
    </citation>
    <scope>NUCLEOTIDE SEQUENCE [LARGE SCALE GENOMIC DNA]</scope>
    <source>
        <strain evidence="1">BTP2013</strain>
        <tissue evidence="1">Blood</tissue>
    </source>
</reference>
<dbReference type="EMBL" id="LSYS01005240">
    <property type="protein sequence ID" value="OPJ77743.1"/>
    <property type="molecule type" value="Genomic_DNA"/>
</dbReference>
<protein>
    <submittedName>
        <fullName evidence="1">Uncharacterized protein</fullName>
    </submittedName>
</protein>
<sequence>MRRSPTCAPTPLSVTVLEAVCKDTSARQSEGDQILLVSGDPAALAAYPSRYSGESEMPLGLVLTDTFCLNSAAGSSG</sequence>
<gene>
    <name evidence="1" type="ORF">AV530_000054</name>
</gene>
<evidence type="ECO:0000313" key="2">
    <source>
        <dbReference type="Proteomes" id="UP000190648"/>
    </source>
</evidence>
<evidence type="ECO:0000313" key="1">
    <source>
        <dbReference type="EMBL" id="OPJ77743.1"/>
    </source>
</evidence>
<comment type="caution">
    <text evidence="1">The sequence shown here is derived from an EMBL/GenBank/DDBJ whole genome shotgun (WGS) entry which is preliminary data.</text>
</comment>
<accession>A0A1V4K047</accession>
<dbReference type="Proteomes" id="UP000190648">
    <property type="component" value="Unassembled WGS sequence"/>
</dbReference>
<organism evidence="1 2">
    <name type="scientific">Patagioenas fasciata monilis</name>
    <dbReference type="NCBI Taxonomy" id="372326"/>
    <lineage>
        <taxon>Eukaryota</taxon>
        <taxon>Metazoa</taxon>
        <taxon>Chordata</taxon>
        <taxon>Craniata</taxon>
        <taxon>Vertebrata</taxon>
        <taxon>Euteleostomi</taxon>
        <taxon>Archelosauria</taxon>
        <taxon>Archosauria</taxon>
        <taxon>Dinosauria</taxon>
        <taxon>Saurischia</taxon>
        <taxon>Theropoda</taxon>
        <taxon>Coelurosauria</taxon>
        <taxon>Aves</taxon>
        <taxon>Neognathae</taxon>
        <taxon>Neoaves</taxon>
        <taxon>Columbimorphae</taxon>
        <taxon>Columbiformes</taxon>
        <taxon>Columbidae</taxon>
        <taxon>Patagioenas</taxon>
    </lineage>
</organism>
<name>A0A1V4K047_PATFA</name>